<feature type="non-terminal residue" evidence="1">
    <location>
        <position position="1"/>
    </location>
</feature>
<organism evidence="1">
    <name type="scientific">marine sediment metagenome</name>
    <dbReference type="NCBI Taxonomy" id="412755"/>
    <lineage>
        <taxon>unclassified sequences</taxon>
        <taxon>metagenomes</taxon>
        <taxon>ecological metagenomes</taxon>
    </lineage>
</organism>
<dbReference type="AlphaFoldDB" id="X0WMG1"/>
<proteinExistence type="predicted"/>
<evidence type="ECO:0000313" key="1">
    <source>
        <dbReference type="EMBL" id="GAG25698.1"/>
    </source>
</evidence>
<protein>
    <submittedName>
        <fullName evidence="1">Uncharacterized protein</fullName>
    </submittedName>
</protein>
<name>X0WMG1_9ZZZZ</name>
<dbReference type="EMBL" id="BARS01038715">
    <property type="protein sequence ID" value="GAG25698.1"/>
    <property type="molecule type" value="Genomic_DNA"/>
</dbReference>
<sequence length="43" mass="4481">FSAVTGVVPLEGLASCVAEIFGEKNAEAVRLGYQQVITTSLVI</sequence>
<accession>X0WMG1</accession>
<reference evidence="1" key="1">
    <citation type="journal article" date="2014" name="Front. Microbiol.">
        <title>High frequency of phylogenetically diverse reductive dehalogenase-homologous genes in deep subseafloor sedimentary metagenomes.</title>
        <authorList>
            <person name="Kawai M."/>
            <person name="Futagami T."/>
            <person name="Toyoda A."/>
            <person name="Takaki Y."/>
            <person name="Nishi S."/>
            <person name="Hori S."/>
            <person name="Arai W."/>
            <person name="Tsubouchi T."/>
            <person name="Morono Y."/>
            <person name="Uchiyama I."/>
            <person name="Ito T."/>
            <person name="Fujiyama A."/>
            <person name="Inagaki F."/>
            <person name="Takami H."/>
        </authorList>
    </citation>
    <scope>NUCLEOTIDE SEQUENCE</scope>
    <source>
        <strain evidence="1">Expedition CK06-06</strain>
    </source>
</reference>
<comment type="caution">
    <text evidence="1">The sequence shown here is derived from an EMBL/GenBank/DDBJ whole genome shotgun (WGS) entry which is preliminary data.</text>
</comment>
<gene>
    <name evidence="1" type="ORF">S01H1_59207</name>
</gene>